<dbReference type="PANTHER" id="PTHR28047:SF5">
    <property type="entry name" value="PROTEIN DCG1"/>
    <property type="match status" value="1"/>
</dbReference>
<comment type="similarity">
    <text evidence="1">Belongs to the HyuE racemase family.</text>
</comment>
<dbReference type="GO" id="GO:0047661">
    <property type="term" value="F:amino-acid racemase activity"/>
    <property type="evidence" value="ECO:0007669"/>
    <property type="project" value="InterPro"/>
</dbReference>
<dbReference type="EMBL" id="BJVC01000005">
    <property type="protein sequence ID" value="GEL02905.1"/>
    <property type="molecule type" value="Genomic_DNA"/>
</dbReference>
<evidence type="ECO:0000256" key="1">
    <source>
        <dbReference type="ARBA" id="ARBA00038414"/>
    </source>
</evidence>
<dbReference type="PANTHER" id="PTHR28047">
    <property type="entry name" value="PROTEIN DCG1"/>
    <property type="match status" value="1"/>
</dbReference>
<dbReference type="Proteomes" id="UP000321405">
    <property type="component" value="Unassembled WGS sequence"/>
</dbReference>
<dbReference type="Gene3D" id="3.40.50.12500">
    <property type="match status" value="1"/>
</dbReference>
<evidence type="ECO:0000313" key="3">
    <source>
        <dbReference type="Proteomes" id="UP000321405"/>
    </source>
</evidence>
<dbReference type="AlphaFoldDB" id="A0A511BRL3"/>
<reference evidence="2 3" key="1">
    <citation type="submission" date="2019-07" db="EMBL/GenBank/DDBJ databases">
        <title>Whole genome shotgun sequence of Swaminathania salitolerans NBRC 104436.</title>
        <authorList>
            <person name="Hosoyama A."/>
            <person name="Uohara A."/>
            <person name="Ohji S."/>
            <person name="Ichikawa N."/>
        </authorList>
    </citation>
    <scope>NUCLEOTIDE SEQUENCE [LARGE SCALE GENOMIC DNA]</scope>
    <source>
        <strain evidence="2 3">NBRC 104436</strain>
    </source>
</reference>
<gene>
    <name evidence="2" type="ORF">SSA02_20680</name>
</gene>
<name>A0A511BRL3_9PROT</name>
<protein>
    <submittedName>
        <fullName evidence="2">Asp/Glu/hydantoin racemase</fullName>
    </submittedName>
</protein>
<comment type="caution">
    <text evidence="2">The sequence shown here is derived from an EMBL/GenBank/DDBJ whole genome shotgun (WGS) entry which is preliminary data.</text>
</comment>
<organism evidence="2 3">
    <name type="scientific">Swaminathania salitolerans</name>
    <dbReference type="NCBI Taxonomy" id="182838"/>
    <lineage>
        <taxon>Bacteria</taxon>
        <taxon>Pseudomonadati</taxon>
        <taxon>Pseudomonadota</taxon>
        <taxon>Alphaproteobacteria</taxon>
        <taxon>Acetobacterales</taxon>
        <taxon>Acetobacteraceae</taxon>
        <taxon>Swaminathania</taxon>
    </lineage>
</organism>
<dbReference type="InterPro" id="IPR053714">
    <property type="entry name" value="Iso_Racemase_Enz_sf"/>
</dbReference>
<dbReference type="InterPro" id="IPR052186">
    <property type="entry name" value="Hydantoin_racemase-like"/>
</dbReference>
<proteinExistence type="inferred from homology"/>
<accession>A0A511BRL3</accession>
<dbReference type="Pfam" id="PF01177">
    <property type="entry name" value="Asp_Glu_race"/>
    <property type="match status" value="1"/>
</dbReference>
<dbReference type="RefSeq" id="WP_147093993.1">
    <property type="nucleotide sequence ID" value="NZ_BJVC01000005.1"/>
</dbReference>
<dbReference type="InterPro" id="IPR015942">
    <property type="entry name" value="Asp/Glu/hydantoin_racemase"/>
</dbReference>
<sequence length="218" mass="23609">MTRILVFNPNTNDSITEELVRSACAALPGAHIDGLTAPSGARYIACAETLNRAAEVTVTTLTAERVRHYDRIVLACFGDPGLMSLRRRIATPVTAMAESSMAFCLTHGERFAIVTGGQAWSPLIRDLADGSGYEKSLVDIRTIDRFGEEARTNREETLRALETAVRDIAERHGPIPVLLGGTGLAPFHSSLAERVDVPVFCSWQSTLHAVSIASDCKQ</sequence>
<evidence type="ECO:0000313" key="2">
    <source>
        <dbReference type="EMBL" id="GEL02905.1"/>
    </source>
</evidence>
<dbReference type="OrthoDB" id="9791723at2"/>
<keyword evidence="3" id="KW-1185">Reference proteome</keyword>